<accession>A0A8S9L1K8</accession>
<feature type="domain" description="F-box" evidence="2">
    <location>
        <begin position="38"/>
        <end position="84"/>
    </location>
</feature>
<protein>
    <recommendedName>
        <fullName evidence="2">F-box domain-containing protein</fullName>
    </recommendedName>
</protein>
<dbReference type="InterPro" id="IPR001810">
    <property type="entry name" value="F-box_dom"/>
</dbReference>
<dbReference type="InterPro" id="IPR004000">
    <property type="entry name" value="Actin"/>
</dbReference>
<comment type="caution">
    <text evidence="3">The sequence shown here is derived from an EMBL/GenBank/DDBJ whole genome shotgun (WGS) entry which is preliminary data.</text>
</comment>
<dbReference type="PANTHER" id="PTHR11937">
    <property type="entry name" value="ACTIN"/>
    <property type="match status" value="1"/>
</dbReference>
<organism evidence="3 4">
    <name type="scientific">Brassica cretica</name>
    <name type="common">Mustard</name>
    <dbReference type="NCBI Taxonomy" id="69181"/>
    <lineage>
        <taxon>Eukaryota</taxon>
        <taxon>Viridiplantae</taxon>
        <taxon>Streptophyta</taxon>
        <taxon>Embryophyta</taxon>
        <taxon>Tracheophyta</taxon>
        <taxon>Spermatophyta</taxon>
        <taxon>Magnoliopsida</taxon>
        <taxon>eudicotyledons</taxon>
        <taxon>Gunneridae</taxon>
        <taxon>Pentapetalae</taxon>
        <taxon>rosids</taxon>
        <taxon>malvids</taxon>
        <taxon>Brassicales</taxon>
        <taxon>Brassicaceae</taxon>
        <taxon>Brassiceae</taxon>
        <taxon>Brassica</taxon>
    </lineage>
</organism>
<dbReference type="CDD" id="cd22156">
    <property type="entry name" value="F-box_AtARP8-like"/>
    <property type="match status" value="2"/>
</dbReference>
<dbReference type="EMBL" id="QGKW02000717">
    <property type="protein sequence ID" value="KAF2599961.1"/>
    <property type="molecule type" value="Genomic_DNA"/>
</dbReference>
<name>A0A8S9L1K8_BRACR</name>
<evidence type="ECO:0000259" key="2">
    <source>
        <dbReference type="PROSITE" id="PS50181"/>
    </source>
</evidence>
<dbReference type="Gene3D" id="1.20.1280.50">
    <property type="match status" value="2"/>
</dbReference>
<dbReference type="SMART" id="SM00268">
    <property type="entry name" value="ACTIN"/>
    <property type="match status" value="1"/>
</dbReference>
<comment type="similarity">
    <text evidence="1">Belongs to the actin family.</text>
</comment>
<dbReference type="Proteomes" id="UP000712281">
    <property type="component" value="Unassembled WGS sequence"/>
</dbReference>
<feature type="domain" description="F-box" evidence="2">
    <location>
        <begin position="291"/>
        <end position="337"/>
    </location>
</feature>
<dbReference type="InterPro" id="IPR043129">
    <property type="entry name" value="ATPase_NBD"/>
</dbReference>
<gene>
    <name evidence="3" type="ORF">F2Q68_00008027</name>
</gene>
<dbReference type="SUPFAM" id="SSF53067">
    <property type="entry name" value="Actin-like ATPase domain"/>
    <property type="match status" value="2"/>
</dbReference>
<dbReference type="Pfam" id="PF12937">
    <property type="entry name" value="F-box-like"/>
    <property type="match status" value="2"/>
</dbReference>
<evidence type="ECO:0000256" key="1">
    <source>
        <dbReference type="RuleBase" id="RU000487"/>
    </source>
</evidence>
<dbReference type="SUPFAM" id="SSF81383">
    <property type="entry name" value="F-box domain"/>
    <property type="match status" value="2"/>
</dbReference>
<evidence type="ECO:0000313" key="4">
    <source>
        <dbReference type="Proteomes" id="UP000712281"/>
    </source>
</evidence>
<dbReference type="SMART" id="SM00256">
    <property type="entry name" value="FBOX"/>
    <property type="match status" value="2"/>
</dbReference>
<dbReference type="InterPro" id="IPR036047">
    <property type="entry name" value="F-box-like_dom_sf"/>
</dbReference>
<reference evidence="3" key="1">
    <citation type="submission" date="2019-12" db="EMBL/GenBank/DDBJ databases">
        <title>Genome sequencing and annotation of Brassica cretica.</title>
        <authorList>
            <person name="Studholme D.J."/>
            <person name="Sarris P.F."/>
        </authorList>
    </citation>
    <scope>NUCLEOTIDE SEQUENCE</scope>
    <source>
        <strain evidence="3">PFS-001/15</strain>
        <tissue evidence="3">Leaf</tissue>
    </source>
</reference>
<dbReference type="Pfam" id="PF00022">
    <property type="entry name" value="Actin"/>
    <property type="match status" value="1"/>
</dbReference>
<dbReference type="Gene3D" id="3.90.640.10">
    <property type="entry name" value="Actin, Chain A, domain 4"/>
    <property type="match status" value="1"/>
</dbReference>
<dbReference type="PROSITE" id="PS50181">
    <property type="entry name" value="FBOX"/>
    <property type="match status" value="2"/>
</dbReference>
<sequence length="644" mass="71422">MILRKVWGSVWSRSSSGKDSASHSAIQVPLSPSSSSSLGAFDHLPMDILIQILMLVEPRDAVKLSLTCKAWRCLAGGNRLWIFYLQCSQESWDSIFFAETSLRSGYPLRMLSSQSGELSFMRIYGQRARVRGSIIIDGGSGYCKFGWSKYASPSGRSATFLEFGNIESPIYARLQQFFATIFTRMQVKPSMQPIVVSLPLCHFDDTESAKASRRQLKTAILNVLFDMNVPAVCAVNQASLASLLKARARRGNSAMILRKVWGSVWSRSSSGKDSASHSAIQVPMSPSSSSLGAFDHLPMDILIQILMLVEPRDAVKLSLTCKAWRCLAGGNRLWIFYLQCSQESWDSIFFAETSLRSGYPLRMLSSQSGELSFMRIYGQRARVPGSIIIDGGSGYCKFGWSKYASPSGRSATFLEFGNIESPIYARLQQFFATIFTRMQVKPSMQPIVVSLPLCHFDDTESAKASRRQLKTAILNVLFDMNVPAVCANLCYVALDYKAELSRDTQASMKIAGEGWFTLSKERFQTGEILFQPRLAGLRAMSLHQAVALCMDHCDAAGVTGDDSWFKTVVLAGGSACLPGLAERLEKELHDHLPSYICNGVRVIPPPCGVDSAWHGAKLISNLSTFPGPWCITRKQFRRKSRLMW</sequence>
<dbReference type="AlphaFoldDB" id="A0A8S9L1K8"/>
<proteinExistence type="inferred from homology"/>
<evidence type="ECO:0000313" key="3">
    <source>
        <dbReference type="EMBL" id="KAF2599961.1"/>
    </source>
</evidence>
<dbReference type="Gene3D" id="3.30.420.40">
    <property type="match status" value="3"/>
</dbReference>